<proteinExistence type="inferred from homology"/>
<keyword evidence="6 8" id="KW-0234">DNA repair</keyword>
<evidence type="ECO:0000259" key="9">
    <source>
        <dbReference type="Pfam" id="PF11967"/>
    </source>
</evidence>
<evidence type="ECO:0000256" key="5">
    <source>
        <dbReference type="ARBA" id="ARBA00023172"/>
    </source>
</evidence>
<dbReference type="InterPro" id="IPR037278">
    <property type="entry name" value="ARFGAP/RecO"/>
</dbReference>
<evidence type="ECO:0000256" key="3">
    <source>
        <dbReference type="ARBA" id="ARBA00021310"/>
    </source>
</evidence>
<dbReference type="AlphaFoldDB" id="A0A0D8BN21"/>
<dbReference type="GO" id="GO:0043590">
    <property type="term" value="C:bacterial nucleoid"/>
    <property type="evidence" value="ECO:0007669"/>
    <property type="project" value="TreeGrafter"/>
</dbReference>
<dbReference type="Gene3D" id="1.20.1440.120">
    <property type="entry name" value="Recombination protein O, C-terminal domain"/>
    <property type="match status" value="1"/>
</dbReference>
<evidence type="ECO:0000256" key="2">
    <source>
        <dbReference type="ARBA" id="ARBA00007452"/>
    </source>
</evidence>
<dbReference type="Gene3D" id="2.40.50.140">
    <property type="entry name" value="Nucleic acid-binding proteins"/>
    <property type="match status" value="1"/>
</dbReference>
<dbReference type="HAMAP" id="MF_00201">
    <property type="entry name" value="RecO"/>
    <property type="match status" value="1"/>
</dbReference>
<dbReference type="PANTHER" id="PTHR33991:SF1">
    <property type="entry name" value="DNA REPAIR PROTEIN RECO"/>
    <property type="match status" value="1"/>
</dbReference>
<dbReference type="GO" id="GO:0006302">
    <property type="term" value="P:double-strand break repair"/>
    <property type="evidence" value="ECO:0007669"/>
    <property type="project" value="TreeGrafter"/>
</dbReference>
<comment type="function">
    <text evidence="1 8">Involved in DNA repair and RecF pathway recombination.</text>
</comment>
<dbReference type="InterPro" id="IPR012340">
    <property type="entry name" value="NA-bd_OB-fold"/>
</dbReference>
<dbReference type="EMBL" id="JYFN01000001">
    <property type="protein sequence ID" value="KJE25598.1"/>
    <property type="molecule type" value="Genomic_DNA"/>
</dbReference>
<evidence type="ECO:0000256" key="1">
    <source>
        <dbReference type="ARBA" id="ARBA00003065"/>
    </source>
</evidence>
<dbReference type="Pfam" id="PF02565">
    <property type="entry name" value="RecO_C"/>
    <property type="match status" value="1"/>
</dbReference>
<evidence type="ECO:0000256" key="8">
    <source>
        <dbReference type="HAMAP-Rule" id="MF_00201"/>
    </source>
</evidence>
<evidence type="ECO:0000256" key="6">
    <source>
        <dbReference type="ARBA" id="ARBA00023204"/>
    </source>
</evidence>
<keyword evidence="11" id="KW-1185">Reference proteome</keyword>
<dbReference type="InterPro" id="IPR042242">
    <property type="entry name" value="RecO_C"/>
</dbReference>
<protein>
    <recommendedName>
        <fullName evidence="3 8">DNA repair protein RecO</fullName>
    </recommendedName>
    <alternativeName>
        <fullName evidence="7 8">Recombination protein O</fullName>
    </alternativeName>
</protein>
<reference evidence="11" key="1">
    <citation type="submission" date="2015-02" db="EMBL/GenBank/DDBJ databases">
        <title>Draft Genome of Frankia sp. CpI1-S.</title>
        <authorList>
            <person name="Oshone R.T."/>
            <person name="Ngom M."/>
            <person name="Ghodhbane-Gtari F."/>
            <person name="Gtari M."/>
            <person name="Morris K."/>
            <person name="Thomas K."/>
            <person name="Sen A."/>
            <person name="Tisa L.S."/>
        </authorList>
    </citation>
    <scope>NUCLEOTIDE SEQUENCE [LARGE SCALE GENOMIC DNA]</scope>
    <source>
        <strain evidence="11">CpI1-S</strain>
    </source>
</reference>
<dbReference type="SUPFAM" id="SSF57863">
    <property type="entry name" value="ArfGap/RecO-like zinc finger"/>
    <property type="match status" value="1"/>
</dbReference>
<accession>A0A0D8BN21</accession>
<dbReference type="Pfam" id="PF11967">
    <property type="entry name" value="RecO_N"/>
    <property type="match status" value="1"/>
</dbReference>
<dbReference type="InterPro" id="IPR003717">
    <property type="entry name" value="RecO"/>
</dbReference>
<keyword evidence="5 8" id="KW-0233">DNA recombination</keyword>
<feature type="domain" description="DNA replication/recombination mediator RecO N-terminal" evidence="9">
    <location>
        <begin position="54"/>
        <end position="129"/>
    </location>
</feature>
<organism evidence="10 11">
    <name type="scientific">Frankia torreyi</name>
    <dbReference type="NCBI Taxonomy" id="1856"/>
    <lineage>
        <taxon>Bacteria</taxon>
        <taxon>Bacillati</taxon>
        <taxon>Actinomycetota</taxon>
        <taxon>Actinomycetes</taxon>
        <taxon>Frankiales</taxon>
        <taxon>Frankiaceae</taxon>
        <taxon>Frankia</taxon>
    </lineage>
</organism>
<evidence type="ECO:0000256" key="7">
    <source>
        <dbReference type="ARBA" id="ARBA00033409"/>
    </source>
</evidence>
<evidence type="ECO:0000256" key="4">
    <source>
        <dbReference type="ARBA" id="ARBA00022763"/>
    </source>
</evidence>
<evidence type="ECO:0000313" key="11">
    <source>
        <dbReference type="Proteomes" id="UP000032545"/>
    </source>
</evidence>
<evidence type="ECO:0000313" key="10">
    <source>
        <dbReference type="EMBL" id="KJE25598.1"/>
    </source>
</evidence>
<reference evidence="10 11" key="2">
    <citation type="journal article" date="2016" name="Genome Announc.">
        <title>Permanent Draft Genome Sequences for Two Variants of Frankia sp. Strain CpI1, the First Frankia Strain Isolated from Root Nodules of Comptonia peregrina.</title>
        <authorList>
            <person name="Oshone R."/>
            <person name="Hurst S.G.IV."/>
            <person name="Abebe-Akele F."/>
            <person name="Simpson S."/>
            <person name="Morris K."/>
            <person name="Thomas W.K."/>
            <person name="Tisa L.S."/>
        </authorList>
    </citation>
    <scope>NUCLEOTIDE SEQUENCE [LARGE SCALE GENOMIC DNA]</scope>
    <source>
        <strain evidence="11">CpI1-S</strain>
    </source>
</reference>
<comment type="caution">
    <text evidence="10">The sequence shown here is derived from an EMBL/GenBank/DDBJ whole genome shotgun (WGS) entry which is preliminary data.</text>
</comment>
<name>A0A0D8BN21_9ACTN</name>
<dbReference type="NCBIfam" id="TIGR00613">
    <property type="entry name" value="reco"/>
    <property type="match status" value="1"/>
</dbReference>
<dbReference type="GO" id="GO:0006310">
    <property type="term" value="P:DNA recombination"/>
    <property type="evidence" value="ECO:0007669"/>
    <property type="project" value="UniProtKB-UniRule"/>
</dbReference>
<dbReference type="PATRIC" id="fig|1502723.3.peg.236"/>
<dbReference type="PANTHER" id="PTHR33991">
    <property type="entry name" value="DNA REPAIR PROTEIN RECO"/>
    <property type="match status" value="1"/>
</dbReference>
<gene>
    <name evidence="8" type="primary">recO</name>
    <name evidence="10" type="ORF">FF36_00214</name>
</gene>
<dbReference type="Proteomes" id="UP000032545">
    <property type="component" value="Unassembled WGS sequence"/>
</dbReference>
<dbReference type="InterPro" id="IPR022572">
    <property type="entry name" value="DNA_rep/recomb_RecO_N"/>
</dbReference>
<comment type="similarity">
    <text evidence="2 8">Belongs to the RecO family.</text>
</comment>
<dbReference type="SUPFAM" id="SSF50249">
    <property type="entry name" value="Nucleic acid-binding proteins"/>
    <property type="match status" value="1"/>
</dbReference>
<keyword evidence="4 8" id="KW-0227">DNA damage</keyword>
<sequence>MQGESGFHRRKCPFVFFRIREVAKRGWFVAAICRMTSPYRADPGSCNHGRVPVYRDEGVVLRTTPLAEADRIITVLTRRNGRVRAVAKGVRKTSSRFGSRLEPGTYVDLMLHSGRSLDTVTQADIISPYGTTIALDYARHTAAAVMLETAERLTSEERQPALRLFLLLVGGLRTLAAGKRPAPLVLDAFLLRSLAVSGYGMALDDCARCGEPGQHLSLSVAGGGVVCPQCRPHGAASVSAGAVRLLTDLLRGDWDGALASEARARREAGGIVAAYLQWHLERGLRALPHLERA</sequence>